<evidence type="ECO:0000313" key="2">
    <source>
        <dbReference type="EMBL" id="RMB12236.1"/>
    </source>
</evidence>
<name>A0A3M0CXI2_9PROT</name>
<dbReference type="OrthoDB" id="9801997at2"/>
<dbReference type="InParanoid" id="A0A3M0CXI2"/>
<gene>
    <name evidence="2" type="ORF">BXY39_0729</name>
</gene>
<keyword evidence="2" id="KW-0560">Oxidoreductase</keyword>
<dbReference type="EMBL" id="REFR01000009">
    <property type="protein sequence ID" value="RMB12236.1"/>
    <property type="molecule type" value="Genomic_DNA"/>
</dbReference>
<reference evidence="2 3" key="1">
    <citation type="submission" date="2018-10" db="EMBL/GenBank/DDBJ databases">
        <title>Genomic Encyclopedia of Archaeal and Bacterial Type Strains, Phase II (KMG-II): from individual species to whole genera.</title>
        <authorList>
            <person name="Goeker M."/>
        </authorList>
    </citation>
    <scope>NUCLEOTIDE SEQUENCE [LARGE SCALE GENOMIC DNA]</scope>
    <source>
        <strain evidence="2 3">DSM 25217</strain>
    </source>
</reference>
<dbReference type="RefSeq" id="WP_147453455.1">
    <property type="nucleotide sequence ID" value="NZ_REFR01000009.1"/>
</dbReference>
<dbReference type="FunCoup" id="A0A3M0CXI2">
    <property type="interactions" value="38"/>
</dbReference>
<keyword evidence="2" id="KW-0575">Peroxidase</keyword>
<accession>A0A3M0CXI2</accession>
<dbReference type="GO" id="GO:0051920">
    <property type="term" value="F:peroxiredoxin activity"/>
    <property type="evidence" value="ECO:0007669"/>
    <property type="project" value="InterPro"/>
</dbReference>
<keyword evidence="3" id="KW-1185">Reference proteome</keyword>
<evidence type="ECO:0000259" key="1">
    <source>
        <dbReference type="Pfam" id="PF02627"/>
    </source>
</evidence>
<dbReference type="Gene3D" id="1.20.1290.10">
    <property type="entry name" value="AhpD-like"/>
    <property type="match status" value="1"/>
</dbReference>
<dbReference type="Pfam" id="PF02627">
    <property type="entry name" value="CMD"/>
    <property type="match status" value="1"/>
</dbReference>
<comment type="caution">
    <text evidence="2">The sequence shown here is derived from an EMBL/GenBank/DDBJ whole genome shotgun (WGS) entry which is preliminary data.</text>
</comment>
<dbReference type="PANTHER" id="PTHR35446">
    <property type="entry name" value="SI:CH211-175M2.5"/>
    <property type="match status" value="1"/>
</dbReference>
<dbReference type="SUPFAM" id="SSF69118">
    <property type="entry name" value="AhpD-like"/>
    <property type="match status" value="1"/>
</dbReference>
<feature type="domain" description="Carboxymuconolactone decarboxylase-like" evidence="1">
    <location>
        <begin position="48"/>
        <end position="126"/>
    </location>
</feature>
<proteinExistence type="predicted"/>
<organism evidence="2 3">
    <name type="scientific">Eilatimonas milleporae</name>
    <dbReference type="NCBI Taxonomy" id="911205"/>
    <lineage>
        <taxon>Bacteria</taxon>
        <taxon>Pseudomonadati</taxon>
        <taxon>Pseudomonadota</taxon>
        <taxon>Alphaproteobacteria</taxon>
        <taxon>Kordiimonadales</taxon>
        <taxon>Kordiimonadaceae</taxon>
        <taxon>Eilatimonas</taxon>
    </lineage>
</organism>
<protein>
    <submittedName>
        <fullName evidence="2">Putative peroxidase-related enzyme</fullName>
    </submittedName>
</protein>
<dbReference type="AlphaFoldDB" id="A0A3M0CXI2"/>
<evidence type="ECO:0000313" key="3">
    <source>
        <dbReference type="Proteomes" id="UP000271227"/>
    </source>
</evidence>
<dbReference type="InterPro" id="IPR029032">
    <property type="entry name" value="AhpD-like"/>
</dbReference>
<dbReference type="Proteomes" id="UP000271227">
    <property type="component" value="Unassembled WGS sequence"/>
</dbReference>
<dbReference type="PANTHER" id="PTHR35446:SF2">
    <property type="entry name" value="CARBOXYMUCONOLACTONE DECARBOXYLASE-LIKE DOMAIN-CONTAINING PROTEIN"/>
    <property type="match status" value="1"/>
</dbReference>
<sequence length="188" mass="20423">MPRLDPLTWDEIDPEIRQPMRDGAAMMGFMPNDALTMARNPALLQATWQLVAATLGRDRPDSRVDGALKRLIGLAASRSAGCDYCQAHTVFSALKQGVDRDKIRALDTFEDSPAFSPAEKAAIRVAGKSAQAPNGVTDADFTALKQHFSDDDITDIVAVIALFGFLNRWNSTLLSDIEAEPTACMLSL</sequence>
<dbReference type="InterPro" id="IPR003779">
    <property type="entry name" value="CMD-like"/>
</dbReference>